<feature type="repeat" description="PPR" evidence="2">
    <location>
        <begin position="94"/>
        <end position="128"/>
    </location>
</feature>
<gene>
    <name evidence="4" type="primary">LOC120264669</name>
</gene>
<dbReference type="InterPro" id="IPR046960">
    <property type="entry name" value="PPR_At4g14850-like_plant"/>
</dbReference>
<protein>
    <submittedName>
        <fullName evidence="4">Pentatricopeptide repeat-containing protein At5g59600 isoform X1</fullName>
    </submittedName>
</protein>
<dbReference type="FunFam" id="1.25.40.10:FF:000381">
    <property type="entry name" value="Pentatricopeptide repeat-containing protein"/>
    <property type="match status" value="1"/>
</dbReference>
<dbReference type="GO" id="GO:0099402">
    <property type="term" value="P:plant organ development"/>
    <property type="evidence" value="ECO:0007669"/>
    <property type="project" value="UniProtKB-ARBA"/>
</dbReference>
<accession>A0AB40BLV6</accession>
<evidence type="ECO:0000313" key="4">
    <source>
        <dbReference type="RefSeq" id="XP_039128426.1"/>
    </source>
</evidence>
<dbReference type="PROSITE" id="PS51375">
    <property type="entry name" value="PPR"/>
    <property type="match status" value="5"/>
</dbReference>
<evidence type="ECO:0000313" key="3">
    <source>
        <dbReference type="Proteomes" id="UP001515500"/>
    </source>
</evidence>
<dbReference type="Pfam" id="PF20431">
    <property type="entry name" value="E_motif"/>
    <property type="match status" value="1"/>
</dbReference>
<dbReference type="Proteomes" id="UP001515500">
    <property type="component" value="Chromosome 7"/>
</dbReference>
<feature type="repeat" description="PPR" evidence="2">
    <location>
        <begin position="63"/>
        <end position="93"/>
    </location>
</feature>
<dbReference type="GO" id="GO:0009451">
    <property type="term" value="P:RNA modification"/>
    <property type="evidence" value="ECO:0007669"/>
    <property type="project" value="InterPro"/>
</dbReference>
<dbReference type="AlphaFoldDB" id="A0AB40BLV6"/>
<name>A0AB40BLV6_DIOCR</name>
<dbReference type="NCBIfam" id="TIGR00756">
    <property type="entry name" value="PPR"/>
    <property type="match status" value="7"/>
</dbReference>
<feature type="repeat" description="PPR" evidence="2">
    <location>
        <begin position="164"/>
        <end position="198"/>
    </location>
</feature>
<feature type="repeat" description="PPR" evidence="2">
    <location>
        <begin position="265"/>
        <end position="299"/>
    </location>
</feature>
<dbReference type="Pfam" id="PF01535">
    <property type="entry name" value="PPR"/>
    <property type="match status" value="3"/>
</dbReference>
<dbReference type="PANTHER" id="PTHR47926:SF487">
    <property type="entry name" value="REPEAT (TPR)-LIKE SUPERFAMILY PROTEIN, PUTATIVE-RELATED"/>
    <property type="match status" value="1"/>
</dbReference>
<dbReference type="FunFam" id="1.25.40.10:FF:001383">
    <property type="entry name" value="Pentatricopeptide repeat-containing protein mitochondrial"/>
    <property type="match status" value="1"/>
</dbReference>
<dbReference type="RefSeq" id="XP_039128426.1">
    <property type="nucleotide sequence ID" value="XM_039272492.1"/>
</dbReference>
<dbReference type="FunFam" id="1.25.40.10:FF:000158">
    <property type="entry name" value="pentatricopeptide repeat-containing protein At2g33680"/>
    <property type="match status" value="1"/>
</dbReference>
<dbReference type="InterPro" id="IPR002885">
    <property type="entry name" value="PPR_rpt"/>
</dbReference>
<dbReference type="PANTHER" id="PTHR47926">
    <property type="entry name" value="PENTATRICOPEPTIDE REPEAT-CONTAINING PROTEIN"/>
    <property type="match status" value="1"/>
</dbReference>
<dbReference type="InterPro" id="IPR011990">
    <property type="entry name" value="TPR-like_helical_dom_sf"/>
</dbReference>
<dbReference type="InterPro" id="IPR046848">
    <property type="entry name" value="E_motif"/>
</dbReference>
<evidence type="ECO:0000256" key="1">
    <source>
        <dbReference type="ARBA" id="ARBA00022737"/>
    </source>
</evidence>
<dbReference type="Gene3D" id="1.25.40.10">
    <property type="entry name" value="Tetratricopeptide repeat domain"/>
    <property type="match status" value="3"/>
</dbReference>
<proteinExistence type="predicted"/>
<sequence length="444" mass="49353">MGRIGFGWLNSLIAHLSHHDLLLDNHVAVVVIPRVLRACAKLSDIQTGKALHNRITRSFLDSDAFINTALISMYSKCGRTDIARRVFDRMSVRDLVAWNSMISGYACLGLLENAMDLFDLMKSSETKPDLVTWNALISGFSQAGDVDMVLYMFSLMQVDGIKPDVFSWTSIISGFVGNFRYKRALQVFKQMVVAGVHPNSVTISSILPACAIAADLRHGKEMHAHSLVIGAADDLHVNTALIDMYAKCGLISDAVMIFNNMRERNSVSWNSMIFGYANYGYCEDAIKLFYSMENEGVRLDHLTFTAVFTACSNAGMVETGKDLFSMMQTRHGIKPRLEHYACMVDLLGRAGRLLEAHEFIKKMPVEPDCFVWGALLGASRKHGDVVLAEIATSHLTELEPKSVGSGKLLSNILADAGHWRDAAEVKKNMKRRKLRGYLGCSWML</sequence>
<dbReference type="GeneID" id="120264669"/>
<feature type="repeat" description="PPR" evidence="2">
    <location>
        <begin position="129"/>
        <end position="163"/>
    </location>
</feature>
<evidence type="ECO:0000256" key="2">
    <source>
        <dbReference type="PROSITE-ProRule" id="PRU00708"/>
    </source>
</evidence>
<dbReference type="Pfam" id="PF13041">
    <property type="entry name" value="PPR_2"/>
    <property type="match status" value="2"/>
</dbReference>
<keyword evidence="1" id="KW-0677">Repeat</keyword>
<dbReference type="GO" id="GO:0003723">
    <property type="term" value="F:RNA binding"/>
    <property type="evidence" value="ECO:0007669"/>
    <property type="project" value="InterPro"/>
</dbReference>
<organism evidence="3 4">
    <name type="scientific">Dioscorea cayennensis subsp. rotundata</name>
    <name type="common">White Guinea yam</name>
    <name type="synonym">Dioscorea rotundata</name>
    <dbReference type="NCBI Taxonomy" id="55577"/>
    <lineage>
        <taxon>Eukaryota</taxon>
        <taxon>Viridiplantae</taxon>
        <taxon>Streptophyta</taxon>
        <taxon>Embryophyta</taxon>
        <taxon>Tracheophyta</taxon>
        <taxon>Spermatophyta</taxon>
        <taxon>Magnoliopsida</taxon>
        <taxon>Liliopsida</taxon>
        <taxon>Dioscoreales</taxon>
        <taxon>Dioscoreaceae</taxon>
        <taxon>Dioscorea</taxon>
    </lineage>
</organism>
<keyword evidence="3" id="KW-1185">Reference proteome</keyword>
<reference evidence="4" key="1">
    <citation type="submission" date="2025-08" db="UniProtKB">
        <authorList>
            <consortium name="RefSeq"/>
        </authorList>
    </citation>
    <scope>IDENTIFICATION</scope>
</reference>